<feature type="active site" description="Proton acceptor" evidence="4">
    <location>
        <position position="140"/>
    </location>
</feature>
<dbReference type="GO" id="GO:0097171">
    <property type="term" value="P:ADP-L-glycero-beta-D-manno-heptose biosynthetic process"/>
    <property type="evidence" value="ECO:0007669"/>
    <property type="project" value="UniProtKB-UniPathway"/>
</dbReference>
<dbReference type="GO" id="GO:0008712">
    <property type="term" value="F:ADP-glyceromanno-heptose 6-epimerase activity"/>
    <property type="evidence" value="ECO:0007669"/>
    <property type="project" value="UniProtKB-UniRule"/>
</dbReference>
<feature type="binding site" evidence="4">
    <location>
        <position position="218"/>
    </location>
    <ligand>
        <name>substrate</name>
    </ligand>
</feature>
<dbReference type="SUPFAM" id="SSF51735">
    <property type="entry name" value="NAD(P)-binding Rossmann-fold domains"/>
    <property type="match status" value="1"/>
</dbReference>
<evidence type="ECO:0000256" key="3">
    <source>
        <dbReference type="ARBA" id="ARBA00023277"/>
    </source>
</evidence>
<evidence type="ECO:0000256" key="2">
    <source>
        <dbReference type="ARBA" id="ARBA00023235"/>
    </source>
</evidence>
<reference evidence="6 7" key="1">
    <citation type="submission" date="2019-11" db="EMBL/GenBank/DDBJ databases">
        <title>Caenimonas koreensis gen. nov., sp. nov., isolated from activated sludge.</title>
        <authorList>
            <person name="Seung H.R."/>
        </authorList>
    </citation>
    <scope>NUCLEOTIDE SEQUENCE [LARGE SCALE GENOMIC DNA]</scope>
    <source>
        <strain evidence="6 7">EMB320</strain>
    </source>
</reference>
<evidence type="ECO:0000313" key="6">
    <source>
        <dbReference type="EMBL" id="MRD49290.1"/>
    </source>
</evidence>
<dbReference type="EC" id="5.1.3.20" evidence="4"/>
<comment type="catalytic activity">
    <reaction evidence="4">
        <text>ADP-D-glycero-beta-D-manno-heptose = ADP-L-glycero-beta-D-manno-heptose</text>
        <dbReference type="Rhea" id="RHEA:17577"/>
        <dbReference type="ChEBI" id="CHEBI:59967"/>
        <dbReference type="ChEBI" id="CHEBI:61506"/>
        <dbReference type="EC" id="5.1.3.20"/>
    </reaction>
</comment>
<sequence length="334" mass="37009">MTRIVVTGAAGFIGANIIKGLNARGIDDIIAVDDLTQGDKFRNLADLKIADYIDRDDFYDAFADNFFGKVEAVFHEGACSDTMETDGKYMMDNNYTLSCGLFQACQERGTRLLYASSAATYGGSDTFRESPEFERPLNVYGYSKLLFDQRMRRQCGNDFKEMKRQVAGFRYFNVYGPREQHKGRMASVAFHQFNQFRAEGKVKLFGEYGGYGPGEQMRDFVYVDDVVAVNLWFLDHPDKSGIFNLGSGRAQPFNDVAVGVINALHGQPAGQPFNAASAAQAGLIEYVHFPDALRGKYQCYTQADLSALRAAGCHHVFDDVQTGVAKYMAALSAA</sequence>
<keyword evidence="3 4" id="KW-0119">Carbohydrate metabolism</keyword>
<dbReference type="InterPro" id="IPR001509">
    <property type="entry name" value="Epimerase_deHydtase"/>
</dbReference>
<comment type="pathway">
    <text evidence="4">Nucleotide-sugar biosynthesis; ADP-L-glycero-beta-D-manno-heptose biosynthesis; ADP-L-glycero-beta-D-manno-heptose from D-glycero-beta-D-manno-heptose 7-phosphate: step 4/4.</text>
</comment>
<dbReference type="RefSeq" id="WP_153586605.1">
    <property type="nucleotide sequence ID" value="NZ_WJBU01000022.1"/>
</dbReference>
<feature type="binding site" evidence="4">
    <location>
        <position position="182"/>
    </location>
    <ligand>
        <name>NADP(+)</name>
        <dbReference type="ChEBI" id="CHEBI:58349"/>
    </ligand>
</feature>
<keyword evidence="1 4" id="KW-0521">NADP</keyword>
<feature type="binding site" evidence="4">
    <location>
        <position position="297"/>
    </location>
    <ligand>
        <name>substrate</name>
    </ligand>
</feature>
<dbReference type="EMBL" id="WJBU01000022">
    <property type="protein sequence ID" value="MRD49290.1"/>
    <property type="molecule type" value="Genomic_DNA"/>
</dbReference>
<feature type="binding site" evidence="4">
    <location>
        <position position="174"/>
    </location>
    <ligand>
        <name>NADP(+)</name>
        <dbReference type="ChEBI" id="CHEBI:58349"/>
    </ligand>
</feature>
<organism evidence="6 7">
    <name type="scientific">Caenimonas koreensis DSM 17982</name>
    <dbReference type="NCBI Taxonomy" id="1121255"/>
    <lineage>
        <taxon>Bacteria</taxon>
        <taxon>Pseudomonadati</taxon>
        <taxon>Pseudomonadota</taxon>
        <taxon>Betaproteobacteria</taxon>
        <taxon>Burkholderiales</taxon>
        <taxon>Comamonadaceae</taxon>
        <taxon>Caenimonas</taxon>
    </lineage>
</organism>
<comment type="caution">
    <text evidence="6">The sequence shown here is derived from an EMBL/GenBank/DDBJ whole genome shotgun (WGS) entry which is preliminary data.</text>
</comment>
<dbReference type="PANTHER" id="PTHR43103">
    <property type="entry name" value="NUCLEOSIDE-DIPHOSPHATE-SUGAR EPIMERASE"/>
    <property type="match status" value="1"/>
</dbReference>
<feature type="binding site" evidence="4">
    <location>
        <position position="93"/>
    </location>
    <ligand>
        <name>NADP(+)</name>
        <dbReference type="ChEBI" id="CHEBI:58349"/>
    </ligand>
</feature>
<proteinExistence type="inferred from homology"/>
<comment type="similarity">
    <text evidence="4">Belongs to the NAD(P)-dependent epimerase/dehydratase family. HldD subfamily.</text>
</comment>
<gene>
    <name evidence="6" type="primary">rfaD</name>
    <name evidence="4" type="synonym">hldD</name>
    <name evidence="6" type="ORF">GHT07_18605</name>
</gene>
<feature type="binding site" evidence="4">
    <location>
        <begin position="76"/>
        <end position="80"/>
    </location>
    <ligand>
        <name>NADP(+)</name>
        <dbReference type="ChEBI" id="CHEBI:58349"/>
    </ligand>
</feature>
<evidence type="ECO:0000313" key="7">
    <source>
        <dbReference type="Proteomes" id="UP000487350"/>
    </source>
</evidence>
<feature type="active site" description="Proton acceptor" evidence="4">
    <location>
        <position position="182"/>
    </location>
</feature>
<dbReference type="Gene3D" id="3.40.50.720">
    <property type="entry name" value="NAD(P)-binding Rossmann-like Domain"/>
    <property type="match status" value="1"/>
</dbReference>
<feature type="binding site" evidence="4">
    <location>
        <position position="191"/>
    </location>
    <ligand>
        <name>substrate</name>
    </ligand>
</feature>
<evidence type="ECO:0000256" key="1">
    <source>
        <dbReference type="ARBA" id="ARBA00022857"/>
    </source>
</evidence>
<dbReference type="Pfam" id="PF01370">
    <property type="entry name" value="Epimerase"/>
    <property type="match status" value="1"/>
</dbReference>
<feature type="binding site" evidence="4">
    <location>
        <position position="173"/>
    </location>
    <ligand>
        <name>substrate</name>
    </ligand>
</feature>
<evidence type="ECO:0000259" key="5">
    <source>
        <dbReference type="Pfam" id="PF01370"/>
    </source>
</evidence>
<comment type="domain">
    <text evidence="4">Contains a large N-terminal NADP-binding domain, and a smaller C-terminal substrate-binding domain.</text>
</comment>
<dbReference type="AlphaFoldDB" id="A0A844AXL8"/>
<feature type="binding site" evidence="4">
    <location>
        <position position="184"/>
    </location>
    <ligand>
        <name>substrate</name>
    </ligand>
</feature>
<keyword evidence="7" id="KW-1185">Reference proteome</keyword>
<feature type="binding site" evidence="4">
    <location>
        <begin position="205"/>
        <end position="208"/>
    </location>
    <ligand>
        <name>substrate</name>
    </ligand>
</feature>
<feature type="binding site" evidence="4">
    <location>
        <begin position="33"/>
        <end position="34"/>
    </location>
    <ligand>
        <name>NADP(+)</name>
        <dbReference type="ChEBI" id="CHEBI:58349"/>
    </ligand>
</feature>
<dbReference type="InterPro" id="IPR036291">
    <property type="entry name" value="NAD(P)-bd_dom_sf"/>
</dbReference>
<dbReference type="GO" id="GO:0005975">
    <property type="term" value="P:carbohydrate metabolic process"/>
    <property type="evidence" value="ECO:0007669"/>
    <property type="project" value="UniProtKB-UniRule"/>
</dbReference>
<dbReference type="Proteomes" id="UP000487350">
    <property type="component" value="Unassembled WGS sequence"/>
</dbReference>
<dbReference type="GO" id="GO:0050661">
    <property type="term" value="F:NADP binding"/>
    <property type="evidence" value="ECO:0007669"/>
    <property type="project" value="InterPro"/>
</dbReference>
<feature type="binding site" evidence="4">
    <location>
        <begin position="12"/>
        <end position="13"/>
    </location>
    <ligand>
        <name>NADP(+)</name>
        <dbReference type="ChEBI" id="CHEBI:58349"/>
    </ligand>
</feature>
<dbReference type="OrthoDB" id="9803010at2"/>
<accession>A0A844AXL8</accession>
<feature type="binding site" evidence="4">
    <location>
        <position position="144"/>
    </location>
    <ligand>
        <name>NADP(+)</name>
        <dbReference type="ChEBI" id="CHEBI:58349"/>
    </ligand>
</feature>
<feature type="domain" description="NAD-dependent epimerase/dehydratase" evidence="5">
    <location>
        <begin position="4"/>
        <end position="246"/>
    </location>
</feature>
<feature type="binding site" evidence="4">
    <location>
        <position position="55"/>
    </location>
    <ligand>
        <name>NADP(+)</name>
        <dbReference type="ChEBI" id="CHEBI:58349"/>
    </ligand>
</feature>
<dbReference type="NCBIfam" id="TIGR02197">
    <property type="entry name" value="heptose_epim"/>
    <property type="match status" value="1"/>
</dbReference>
<dbReference type="InterPro" id="IPR011912">
    <property type="entry name" value="Heptose_epim"/>
</dbReference>
<feature type="binding site" evidence="4">
    <location>
        <position position="40"/>
    </location>
    <ligand>
        <name>NADP(+)</name>
        <dbReference type="ChEBI" id="CHEBI:58349"/>
    </ligand>
</feature>
<keyword evidence="2 4" id="KW-0413">Isomerase</keyword>
<comment type="subunit">
    <text evidence="4">Homopentamer.</text>
</comment>
<name>A0A844AXL8_9BURK</name>
<comment type="cofactor">
    <cofactor evidence="4">
        <name>NADP(+)</name>
        <dbReference type="ChEBI" id="CHEBI:58349"/>
    </cofactor>
    <text evidence="4">Binds 1 NADP(+) per subunit.</text>
</comment>
<comment type="function">
    <text evidence="4">Catalyzes the interconversion between ADP-D-glycero-beta-D-manno-heptose and ADP-L-glycero-beta-D-manno-heptose via an epimerization at carbon 6 of the heptose.</text>
</comment>
<dbReference type="HAMAP" id="MF_01601">
    <property type="entry name" value="Heptose_epimerase"/>
    <property type="match status" value="1"/>
</dbReference>
<evidence type="ECO:0000256" key="4">
    <source>
        <dbReference type="HAMAP-Rule" id="MF_01601"/>
    </source>
</evidence>
<protein>
    <recommendedName>
        <fullName evidence="4">ADP-L-glycero-D-manno-heptose-6-epimerase</fullName>
        <ecNumber evidence="4">5.1.3.20</ecNumber>
    </recommendedName>
    <alternativeName>
        <fullName evidence="4">ADP-L-glycero-beta-D-manno-heptose-6-epimerase</fullName>
        <shortName evidence="4">ADP-glyceromanno-heptose 6-epimerase</shortName>
        <shortName evidence="4">ADP-hep 6-epimerase</shortName>
        <shortName evidence="4">AGME</shortName>
    </alternativeName>
</protein>
<dbReference type="PANTHER" id="PTHR43103:SF3">
    <property type="entry name" value="ADP-L-GLYCERO-D-MANNO-HEPTOSE-6-EPIMERASE"/>
    <property type="match status" value="1"/>
</dbReference>
<dbReference type="UniPathway" id="UPA00356">
    <property type="reaction ID" value="UER00440"/>
</dbReference>
<dbReference type="CDD" id="cd05248">
    <property type="entry name" value="ADP_GME_SDR_e"/>
    <property type="match status" value="1"/>
</dbReference>
<dbReference type="Gene3D" id="3.90.25.10">
    <property type="entry name" value="UDP-galactose 4-epimerase, domain 1"/>
    <property type="match status" value="1"/>
</dbReference>